<dbReference type="AlphaFoldDB" id="A0A2H6LGG6"/>
<dbReference type="RefSeq" id="WP_103124717.1">
    <property type="nucleotide sequence ID" value="NZ_DF978426.1"/>
</dbReference>
<protein>
    <submittedName>
        <fullName evidence="1">Methanol dehydrogenase</fullName>
    </submittedName>
</protein>
<name>A0A2H6LGG6_9NOSO</name>
<dbReference type="Proteomes" id="UP000236527">
    <property type="component" value="Unassembled WGS sequence"/>
</dbReference>
<comment type="caution">
    <text evidence="1">The sequence shown here is derived from an EMBL/GenBank/DDBJ whole genome shotgun (WGS) entry which is preliminary data.</text>
</comment>
<accession>A0A2H6LGG6</accession>
<organism evidence="1 2">
    <name type="scientific">Nostoc cycadae WK-1</name>
    <dbReference type="NCBI Taxonomy" id="1861711"/>
    <lineage>
        <taxon>Bacteria</taxon>
        <taxon>Bacillati</taxon>
        <taxon>Cyanobacteriota</taxon>
        <taxon>Cyanophyceae</taxon>
        <taxon>Nostocales</taxon>
        <taxon>Nostocaceae</taxon>
        <taxon>Nostoc</taxon>
    </lineage>
</organism>
<keyword evidence="2" id="KW-1185">Reference proteome</keyword>
<evidence type="ECO:0000313" key="2">
    <source>
        <dbReference type="Proteomes" id="UP000236527"/>
    </source>
</evidence>
<proteinExistence type="predicted"/>
<gene>
    <name evidence="1" type="ORF">NCWK1_2065</name>
</gene>
<sequence length="59" mass="6716">MEAYLREAIGLGSTQIIPEPLAKPEVKLEPQVTIYDFADLLSKNEPPTIEHHLDNYLPR</sequence>
<reference evidence="2" key="1">
    <citation type="journal article" date="2018" name="Genome Announc.">
        <title>Draft Genome Sequence of the Nitrogen-Fixing and Hormogonia-Inducing Cyanobacterium Nostoc cycadae Strain WK-1, Isolated from the Coralloid Roots of Cycas revoluta.</title>
        <authorList>
            <person name="Kanesaki Y."/>
            <person name="Hirose M."/>
            <person name="Hirose Y."/>
            <person name="Fujisawa T."/>
            <person name="Nakamura Y."/>
            <person name="Watanabe S."/>
            <person name="Matsunaga S."/>
            <person name="Uchida H."/>
            <person name="Murakami A."/>
        </authorList>
    </citation>
    <scope>NUCLEOTIDE SEQUENCE [LARGE SCALE GENOMIC DNA]</scope>
    <source>
        <strain evidence="2">WK-1</strain>
    </source>
</reference>
<evidence type="ECO:0000313" key="1">
    <source>
        <dbReference type="EMBL" id="GBE92311.1"/>
    </source>
</evidence>
<dbReference type="EMBL" id="BDGE01000035">
    <property type="protein sequence ID" value="GBE92311.1"/>
    <property type="molecule type" value="Genomic_DNA"/>
</dbReference>